<dbReference type="Proteomes" id="UP000075476">
    <property type="component" value="Unassembled WGS sequence"/>
</dbReference>
<protein>
    <submittedName>
        <fullName evidence="1">Uncharacterized protein</fullName>
    </submittedName>
</protein>
<dbReference type="EMBL" id="LOMO01000001">
    <property type="protein sequence ID" value="KXY51360.1"/>
    <property type="molecule type" value="Genomic_DNA"/>
</dbReference>
<dbReference type="RefSeq" id="WP_061662695.1">
    <property type="nucleotide sequence ID" value="NZ_LOMO01000001.1"/>
</dbReference>
<evidence type="ECO:0000313" key="4">
    <source>
        <dbReference type="Proteomes" id="UP000220210"/>
    </source>
</evidence>
<sequence>MLTYEINNINVYKKGDLKGYMDGFITFKDGNHESTHEFLYRFDDIENGKNFTLVSIDYSYRVPGIDNIYENIENDLKRIVATEQLKTIYPLHLIETVRQSLGLQKDDTSMDNTILYMHKSEVFACVVQWNGLLGGYDVTIKDWIKDIYGFDLDEIAK</sequence>
<dbReference type="Proteomes" id="UP000220210">
    <property type="component" value="Unassembled WGS sequence"/>
</dbReference>
<gene>
    <name evidence="1" type="ORF">AT268_33330</name>
    <name evidence="2" type="ORF">CN357_03600</name>
</gene>
<proteinExistence type="predicted"/>
<comment type="caution">
    <text evidence="1">The sequence shown here is derived from an EMBL/GenBank/DDBJ whole genome shotgun (WGS) entry which is preliminary data.</text>
</comment>
<dbReference type="AlphaFoldDB" id="A0A9X0MKI6"/>
<reference evidence="1 3" key="1">
    <citation type="submission" date="2015-12" db="EMBL/GenBank/DDBJ databases">
        <title>Bacillus cereus Group isolate.</title>
        <authorList>
            <person name="Kovac J."/>
        </authorList>
    </citation>
    <scope>NUCLEOTIDE SEQUENCE [LARGE SCALE GENOMIC DNA]</scope>
    <source>
        <strain evidence="1 3">FSL K6-0073</strain>
    </source>
</reference>
<reference evidence="2 4" key="2">
    <citation type="submission" date="2017-09" db="EMBL/GenBank/DDBJ databases">
        <title>Large-scale bioinformatics analysis of Bacillus genomes uncovers conserved roles of natural products in bacterial physiology.</title>
        <authorList>
            <consortium name="Agbiome Team Llc"/>
            <person name="Bleich R.M."/>
            <person name="Kirk G.J."/>
            <person name="Santa Maria K.C."/>
            <person name="Allen S.E."/>
            <person name="Farag S."/>
            <person name="Shank E.A."/>
            <person name="Bowers A."/>
        </authorList>
    </citation>
    <scope>NUCLEOTIDE SEQUENCE [LARGE SCALE GENOMIC DNA]</scope>
    <source>
        <strain evidence="2 4">AFS020204</strain>
    </source>
</reference>
<accession>A0A9X0MKI6</accession>
<dbReference type="EMBL" id="NTSO01000002">
    <property type="protein sequence ID" value="PFF51789.1"/>
    <property type="molecule type" value="Genomic_DNA"/>
</dbReference>
<organism evidence="1 3">
    <name type="scientific">Bacillus cereus</name>
    <dbReference type="NCBI Taxonomy" id="1396"/>
    <lineage>
        <taxon>Bacteria</taxon>
        <taxon>Bacillati</taxon>
        <taxon>Bacillota</taxon>
        <taxon>Bacilli</taxon>
        <taxon>Bacillales</taxon>
        <taxon>Bacillaceae</taxon>
        <taxon>Bacillus</taxon>
        <taxon>Bacillus cereus group</taxon>
    </lineage>
</organism>
<name>A0A9X0MKI6_BACCE</name>
<evidence type="ECO:0000313" key="1">
    <source>
        <dbReference type="EMBL" id="KXY51360.1"/>
    </source>
</evidence>
<evidence type="ECO:0000313" key="2">
    <source>
        <dbReference type="EMBL" id="PFF51789.1"/>
    </source>
</evidence>
<evidence type="ECO:0000313" key="3">
    <source>
        <dbReference type="Proteomes" id="UP000075476"/>
    </source>
</evidence>